<feature type="domain" description="PA14" evidence="2">
    <location>
        <begin position="253"/>
        <end position="409"/>
    </location>
</feature>
<sequence>MRLQLAPVVLLPAAASALVVSDKLFCGINSLIIKQLKATAAATSYCSSYLSISTQTKTTTVTITPTPVTDTASITLTVDPITSVETAIQHTTITETTVETTTEIATATSTTTTSTSTITCLNSAYYAPTGAASVAKRGSSGSNNDKVVSAIFPALWVKAQISQACSCLSIATPTTTLTKLQTLAPETVTTTFTGYFTPVVDITTTTIATSTDTTTLIETTTSTTTETAYAVATTIASNGIAYRKYTHSYNADTEGNGFTSSYFKGLTAELSGTIQSLDFSTPNWPSGSETLTLSDGNSFASGYSALLFNGFFIAKESGTYTISTSSDYIDNWGYLWTGDNAYSAWSDSNTNYQASRTEAGYIGGSTTLTLNKGDAIPLTWLWANGGGVGRSHFQIKTPGGSTLTSTSGYFVKACDSGIFA</sequence>
<evidence type="ECO:0000313" key="3">
    <source>
        <dbReference type="EMBL" id="KAH7121649.1"/>
    </source>
</evidence>
<evidence type="ECO:0000259" key="2">
    <source>
        <dbReference type="PROSITE" id="PS51820"/>
    </source>
</evidence>
<dbReference type="PROSITE" id="PS51820">
    <property type="entry name" value="PA14"/>
    <property type="match status" value="1"/>
</dbReference>
<dbReference type="AlphaFoldDB" id="A0A9P9DML9"/>
<dbReference type="Proteomes" id="UP000738349">
    <property type="component" value="Unassembled WGS sequence"/>
</dbReference>
<dbReference type="InterPro" id="IPR018871">
    <property type="entry name" value="GLEYA_adhesin_domain"/>
</dbReference>
<feature type="signal peptide" evidence="1">
    <location>
        <begin position="1"/>
        <end position="17"/>
    </location>
</feature>
<gene>
    <name evidence="3" type="ORF">EDB81DRAFT_766451</name>
</gene>
<accession>A0A9P9DML9</accession>
<proteinExistence type="predicted"/>
<dbReference type="Gene3D" id="2.60.120.1560">
    <property type="match status" value="1"/>
</dbReference>
<dbReference type="EMBL" id="JAGMUV010000024">
    <property type="protein sequence ID" value="KAH7121649.1"/>
    <property type="molecule type" value="Genomic_DNA"/>
</dbReference>
<keyword evidence="4" id="KW-1185">Reference proteome</keyword>
<reference evidence="3" key="1">
    <citation type="journal article" date="2021" name="Nat. Commun.">
        <title>Genetic determinants of endophytism in the Arabidopsis root mycobiome.</title>
        <authorList>
            <person name="Mesny F."/>
            <person name="Miyauchi S."/>
            <person name="Thiergart T."/>
            <person name="Pickel B."/>
            <person name="Atanasova L."/>
            <person name="Karlsson M."/>
            <person name="Huettel B."/>
            <person name="Barry K.W."/>
            <person name="Haridas S."/>
            <person name="Chen C."/>
            <person name="Bauer D."/>
            <person name="Andreopoulos W."/>
            <person name="Pangilinan J."/>
            <person name="LaButti K."/>
            <person name="Riley R."/>
            <person name="Lipzen A."/>
            <person name="Clum A."/>
            <person name="Drula E."/>
            <person name="Henrissat B."/>
            <person name="Kohler A."/>
            <person name="Grigoriev I.V."/>
            <person name="Martin F.M."/>
            <person name="Hacquard S."/>
        </authorList>
    </citation>
    <scope>NUCLEOTIDE SEQUENCE</scope>
    <source>
        <strain evidence="3">MPI-CAGE-AT-0147</strain>
    </source>
</reference>
<dbReference type="OrthoDB" id="4388755at2759"/>
<feature type="chain" id="PRO_5040425305" evidence="1">
    <location>
        <begin position="18"/>
        <end position="420"/>
    </location>
</feature>
<dbReference type="InterPro" id="IPR037524">
    <property type="entry name" value="PA14/GLEYA"/>
</dbReference>
<evidence type="ECO:0000313" key="4">
    <source>
        <dbReference type="Proteomes" id="UP000738349"/>
    </source>
</evidence>
<evidence type="ECO:0000256" key="1">
    <source>
        <dbReference type="SAM" id="SignalP"/>
    </source>
</evidence>
<comment type="caution">
    <text evidence="3">The sequence shown here is derived from an EMBL/GenBank/DDBJ whole genome shotgun (WGS) entry which is preliminary data.</text>
</comment>
<keyword evidence="1" id="KW-0732">Signal</keyword>
<organism evidence="3 4">
    <name type="scientific">Dactylonectria macrodidyma</name>
    <dbReference type="NCBI Taxonomy" id="307937"/>
    <lineage>
        <taxon>Eukaryota</taxon>
        <taxon>Fungi</taxon>
        <taxon>Dikarya</taxon>
        <taxon>Ascomycota</taxon>
        <taxon>Pezizomycotina</taxon>
        <taxon>Sordariomycetes</taxon>
        <taxon>Hypocreomycetidae</taxon>
        <taxon>Hypocreales</taxon>
        <taxon>Nectriaceae</taxon>
        <taxon>Dactylonectria</taxon>
    </lineage>
</organism>
<protein>
    <submittedName>
        <fullName evidence="3">GLEYA domain-containing protein</fullName>
    </submittedName>
</protein>
<name>A0A9P9DML9_9HYPO</name>
<dbReference type="Pfam" id="PF10528">
    <property type="entry name" value="GLEYA"/>
    <property type="match status" value="1"/>
</dbReference>